<sequence length="95" mass="11159">MSLKTYGQYEMLALTFFVLFTVLLLASLLLFKFVRDHNVHRHTARRVLAISRELRRKPPRVLGLRWTRDFCHGELLLIAFLAVGNVVLFVYGWIN</sequence>
<keyword evidence="1" id="KW-0812">Transmembrane</keyword>
<feature type="transmembrane region" description="Helical" evidence="1">
    <location>
        <begin position="12"/>
        <end position="31"/>
    </location>
</feature>
<organism evidence="2 3">
    <name type="scientific">Phytophthora pseudosyringae</name>
    <dbReference type="NCBI Taxonomy" id="221518"/>
    <lineage>
        <taxon>Eukaryota</taxon>
        <taxon>Sar</taxon>
        <taxon>Stramenopiles</taxon>
        <taxon>Oomycota</taxon>
        <taxon>Peronosporomycetes</taxon>
        <taxon>Peronosporales</taxon>
        <taxon>Peronosporaceae</taxon>
        <taxon>Phytophthora</taxon>
    </lineage>
</organism>
<dbReference type="Proteomes" id="UP000694044">
    <property type="component" value="Unassembled WGS sequence"/>
</dbReference>
<reference evidence="2" key="1">
    <citation type="submission" date="2021-02" db="EMBL/GenBank/DDBJ databases">
        <authorList>
            <person name="Palmer J.M."/>
        </authorList>
    </citation>
    <scope>NUCLEOTIDE SEQUENCE</scope>
    <source>
        <strain evidence="2">SCRP734</strain>
    </source>
</reference>
<dbReference type="EMBL" id="JAGDFM010000046">
    <property type="protein sequence ID" value="KAG7389293.1"/>
    <property type="molecule type" value="Genomic_DNA"/>
</dbReference>
<feature type="transmembrane region" description="Helical" evidence="1">
    <location>
        <begin position="75"/>
        <end position="94"/>
    </location>
</feature>
<evidence type="ECO:0000256" key="1">
    <source>
        <dbReference type="SAM" id="Phobius"/>
    </source>
</evidence>
<evidence type="ECO:0000313" key="2">
    <source>
        <dbReference type="EMBL" id="KAG7389293.1"/>
    </source>
</evidence>
<comment type="caution">
    <text evidence="2">The sequence shown here is derived from an EMBL/GenBank/DDBJ whole genome shotgun (WGS) entry which is preliminary data.</text>
</comment>
<keyword evidence="1" id="KW-0472">Membrane</keyword>
<accession>A0A8T1WB64</accession>
<keyword evidence="1" id="KW-1133">Transmembrane helix</keyword>
<proteinExistence type="predicted"/>
<protein>
    <submittedName>
        <fullName evidence="2">Ferric/cupric-chelate reductase</fullName>
    </submittedName>
</protein>
<dbReference type="AlphaFoldDB" id="A0A8T1WB64"/>
<evidence type="ECO:0000313" key="3">
    <source>
        <dbReference type="Proteomes" id="UP000694044"/>
    </source>
</evidence>
<gene>
    <name evidence="2" type="primary">FRE1_7</name>
    <name evidence="2" type="ORF">PHYPSEUDO_010628</name>
</gene>
<keyword evidence="3" id="KW-1185">Reference proteome</keyword>
<name>A0A8T1WB64_9STRA</name>